<reference evidence="1 2" key="1">
    <citation type="submission" date="2016-04" db="EMBL/GenBank/DDBJ databases">
        <title>The genome of Intoshia linei affirms orthonectids as highly simplified spiralians.</title>
        <authorList>
            <person name="Mikhailov K.V."/>
            <person name="Slusarev G.S."/>
            <person name="Nikitin M.A."/>
            <person name="Logacheva M.D."/>
            <person name="Penin A."/>
            <person name="Aleoshin V."/>
            <person name="Panchin Y.V."/>
        </authorList>
    </citation>
    <scope>NUCLEOTIDE SEQUENCE [LARGE SCALE GENOMIC DNA]</scope>
    <source>
        <strain evidence="1">Intl2013</strain>
        <tissue evidence="1">Whole animal</tissue>
    </source>
</reference>
<feature type="non-terminal residue" evidence="1">
    <location>
        <position position="64"/>
    </location>
</feature>
<dbReference type="EMBL" id="LWCA01000091">
    <property type="protein sequence ID" value="OAF70984.1"/>
    <property type="molecule type" value="Genomic_DNA"/>
</dbReference>
<accession>A0A177BC32</accession>
<evidence type="ECO:0000313" key="2">
    <source>
        <dbReference type="Proteomes" id="UP000078046"/>
    </source>
</evidence>
<name>A0A177BC32_9BILA</name>
<dbReference type="Proteomes" id="UP000078046">
    <property type="component" value="Unassembled WGS sequence"/>
</dbReference>
<evidence type="ECO:0000313" key="1">
    <source>
        <dbReference type="EMBL" id="OAF70984.1"/>
    </source>
</evidence>
<organism evidence="1 2">
    <name type="scientific">Intoshia linei</name>
    <dbReference type="NCBI Taxonomy" id="1819745"/>
    <lineage>
        <taxon>Eukaryota</taxon>
        <taxon>Metazoa</taxon>
        <taxon>Spiralia</taxon>
        <taxon>Lophotrochozoa</taxon>
        <taxon>Mesozoa</taxon>
        <taxon>Orthonectida</taxon>
        <taxon>Rhopaluridae</taxon>
        <taxon>Intoshia</taxon>
    </lineage>
</organism>
<protein>
    <submittedName>
        <fullName evidence="1">Uncharacterized protein</fullName>
    </submittedName>
</protein>
<keyword evidence="2" id="KW-1185">Reference proteome</keyword>
<comment type="caution">
    <text evidence="1">The sequence shown here is derived from an EMBL/GenBank/DDBJ whole genome shotgun (WGS) entry which is preliminary data.</text>
</comment>
<sequence length="64" mass="7410">MNNILKPLPELFGKFRENPKDWIEKFELTVTLANDKEEKKVALLKLIIGDRARLRLKRSGTADS</sequence>
<dbReference type="AlphaFoldDB" id="A0A177BC32"/>
<proteinExistence type="predicted"/>
<gene>
    <name evidence="1" type="ORF">A3Q56_01239</name>
</gene>